<dbReference type="EMBL" id="OB663874">
    <property type="protein sequence ID" value="CAD7231789.1"/>
    <property type="molecule type" value="Genomic_DNA"/>
</dbReference>
<sequence length="108" mass="12840">MHPSQRPDRLRGITFALSKFLAGAPKEGPHPKGWRLQTYPVNWGGYITHFPMRHYYENSWMLRYFLVSACFTLILMHKITNLSYSPENVKKFAELRKSWADEAEKHWK</sequence>
<evidence type="ECO:0000313" key="1">
    <source>
        <dbReference type="EMBL" id="CAD7231789.1"/>
    </source>
</evidence>
<reference evidence="1" key="1">
    <citation type="submission" date="2020-11" db="EMBL/GenBank/DDBJ databases">
        <authorList>
            <person name="Tran Van P."/>
        </authorList>
    </citation>
    <scope>NUCLEOTIDE SEQUENCE</scope>
</reference>
<accession>A0A7R8WHI1</accession>
<dbReference type="OrthoDB" id="6067390at2759"/>
<proteinExistence type="predicted"/>
<gene>
    <name evidence="1" type="ORF">CTOB1V02_LOCUS9632</name>
</gene>
<name>A0A7R8WHI1_9CRUS</name>
<protein>
    <submittedName>
        <fullName evidence="1">Uncharacterized protein</fullName>
    </submittedName>
</protein>
<dbReference type="AlphaFoldDB" id="A0A7R8WHI1"/>
<organism evidence="1">
    <name type="scientific">Cyprideis torosa</name>
    <dbReference type="NCBI Taxonomy" id="163714"/>
    <lineage>
        <taxon>Eukaryota</taxon>
        <taxon>Metazoa</taxon>
        <taxon>Ecdysozoa</taxon>
        <taxon>Arthropoda</taxon>
        <taxon>Crustacea</taxon>
        <taxon>Oligostraca</taxon>
        <taxon>Ostracoda</taxon>
        <taxon>Podocopa</taxon>
        <taxon>Podocopida</taxon>
        <taxon>Cytherocopina</taxon>
        <taxon>Cytheroidea</taxon>
        <taxon>Cytherideidae</taxon>
        <taxon>Cyprideis</taxon>
    </lineage>
</organism>